<keyword evidence="4" id="KW-0812">Transmembrane</keyword>
<comment type="caution">
    <text evidence="10">The sequence shown here is derived from an EMBL/GenBank/DDBJ whole genome shotgun (WGS) entry which is preliminary data.</text>
</comment>
<evidence type="ECO:0000256" key="6">
    <source>
        <dbReference type="ARBA" id="ARBA00022989"/>
    </source>
</evidence>
<protein>
    <recommendedName>
        <fullName evidence="3">Guided entry of tail-anchored proteins factor 1</fullName>
    </recommendedName>
    <alternativeName>
        <fullName evidence="8">Tail-anchored protein insertion receptor WRB</fullName>
    </alternativeName>
    <alternativeName>
        <fullName evidence="9">Tryptophan-rich basic protein</fullName>
    </alternativeName>
</protein>
<dbReference type="PANTHER" id="PTHR42650">
    <property type="entry name" value="TAIL-ANCHORED PROTEIN INSERTION RECEPTOR WRB"/>
    <property type="match status" value="1"/>
</dbReference>
<evidence type="ECO:0000313" key="10">
    <source>
        <dbReference type="EMBL" id="KPM04652.1"/>
    </source>
</evidence>
<keyword evidence="7" id="KW-0472">Membrane</keyword>
<name>A0A132A0Q1_SARSC</name>
<dbReference type="PANTHER" id="PTHR42650:SF1">
    <property type="entry name" value="GUIDED ENTRY OF TAIL-ANCHORED PROTEINS FACTOR 1"/>
    <property type="match status" value="1"/>
</dbReference>
<dbReference type="InterPro" id="IPR029012">
    <property type="entry name" value="Helix_hairpin_bin_sf"/>
</dbReference>
<evidence type="ECO:0000256" key="3">
    <source>
        <dbReference type="ARBA" id="ARBA00017951"/>
    </source>
</evidence>
<comment type="similarity">
    <text evidence="2">Belongs to the WRB/GET1 family.</text>
</comment>
<organism evidence="10 11">
    <name type="scientific">Sarcoptes scabiei</name>
    <name type="common">Itch mite</name>
    <name type="synonym">Acarus scabiei</name>
    <dbReference type="NCBI Taxonomy" id="52283"/>
    <lineage>
        <taxon>Eukaryota</taxon>
        <taxon>Metazoa</taxon>
        <taxon>Ecdysozoa</taxon>
        <taxon>Arthropoda</taxon>
        <taxon>Chelicerata</taxon>
        <taxon>Arachnida</taxon>
        <taxon>Acari</taxon>
        <taxon>Acariformes</taxon>
        <taxon>Sarcoptiformes</taxon>
        <taxon>Astigmata</taxon>
        <taxon>Psoroptidia</taxon>
        <taxon>Sarcoptoidea</taxon>
        <taxon>Sarcoptidae</taxon>
        <taxon>Sarcoptinae</taxon>
        <taxon>Sarcoptes</taxon>
    </lineage>
</organism>
<proteinExistence type="inferred from homology"/>
<dbReference type="GO" id="GO:0043495">
    <property type="term" value="F:protein-membrane adaptor activity"/>
    <property type="evidence" value="ECO:0007669"/>
    <property type="project" value="TreeGrafter"/>
</dbReference>
<reference evidence="10 11" key="1">
    <citation type="journal article" date="2015" name="Parasit. Vectors">
        <title>Draft genome of the scabies mite.</title>
        <authorList>
            <person name="Rider S.D.Jr."/>
            <person name="Morgan M.S."/>
            <person name="Arlian L.G."/>
        </authorList>
    </citation>
    <scope>NUCLEOTIDE SEQUENCE [LARGE SCALE GENOMIC DNA]</scope>
    <source>
        <strain evidence="10">Arlian Lab</strain>
    </source>
</reference>
<keyword evidence="10" id="KW-0675">Receptor</keyword>
<evidence type="ECO:0000256" key="1">
    <source>
        <dbReference type="ARBA" id="ARBA00004477"/>
    </source>
</evidence>
<dbReference type="GO" id="GO:0043529">
    <property type="term" value="C:GET complex"/>
    <property type="evidence" value="ECO:0007669"/>
    <property type="project" value="TreeGrafter"/>
</dbReference>
<dbReference type="AlphaFoldDB" id="A0A132A0Q1"/>
<dbReference type="Pfam" id="PF04420">
    <property type="entry name" value="CHD5"/>
    <property type="match status" value="1"/>
</dbReference>
<evidence type="ECO:0000256" key="7">
    <source>
        <dbReference type="ARBA" id="ARBA00023136"/>
    </source>
</evidence>
<dbReference type="Gene3D" id="1.10.287.660">
    <property type="entry name" value="Helix hairpin bin"/>
    <property type="match status" value="1"/>
</dbReference>
<dbReference type="OrthoDB" id="69461at2759"/>
<comment type="subcellular location">
    <subcellularLocation>
        <location evidence="1">Endoplasmic reticulum membrane</location>
        <topology evidence="1">Multi-pass membrane protein</topology>
    </subcellularLocation>
</comment>
<evidence type="ECO:0000256" key="9">
    <source>
        <dbReference type="ARBA" id="ARBA00033006"/>
    </source>
</evidence>
<evidence type="ECO:0000256" key="5">
    <source>
        <dbReference type="ARBA" id="ARBA00022824"/>
    </source>
</evidence>
<evidence type="ECO:0000256" key="8">
    <source>
        <dbReference type="ARBA" id="ARBA00032437"/>
    </source>
</evidence>
<dbReference type="GO" id="GO:0071816">
    <property type="term" value="P:tail-anchored membrane protein insertion into ER membrane"/>
    <property type="evidence" value="ECO:0007669"/>
    <property type="project" value="InterPro"/>
</dbReference>
<evidence type="ECO:0000313" key="11">
    <source>
        <dbReference type="Proteomes" id="UP000616769"/>
    </source>
</evidence>
<keyword evidence="6" id="KW-1133">Transmembrane helix</keyword>
<evidence type="ECO:0000256" key="2">
    <source>
        <dbReference type="ARBA" id="ARBA00010799"/>
    </source>
</evidence>
<accession>A0A132A0Q1</accession>
<evidence type="ECO:0000256" key="4">
    <source>
        <dbReference type="ARBA" id="ARBA00022692"/>
    </source>
</evidence>
<dbReference type="InterPro" id="IPR028945">
    <property type="entry name" value="Get1"/>
</dbReference>
<dbReference type="VEuPathDB" id="VectorBase:SSCA005215"/>
<dbReference type="Proteomes" id="UP000616769">
    <property type="component" value="Unassembled WGS sequence"/>
</dbReference>
<gene>
    <name evidence="10" type="ORF">QR98_0031030</name>
</gene>
<dbReference type="EMBL" id="JXLN01009765">
    <property type="protein sequence ID" value="KPM04652.1"/>
    <property type="molecule type" value="Genomic_DNA"/>
</dbReference>
<sequence length="117" mass="13845">MSDLEDLPSQMEQFDLLMFYMITSISLFNAFIPTIVSLLLNLFIWDSKIEKSLKVQISDLKEELGFINMTDEFAKYSKIQRKLNKISDELKNKNNRQFLYQTKTRMILYVILYGISV</sequence>
<dbReference type="GO" id="GO:0005789">
    <property type="term" value="C:endoplasmic reticulum membrane"/>
    <property type="evidence" value="ECO:0007669"/>
    <property type="project" value="UniProtKB-SubCell"/>
</dbReference>
<keyword evidence="5" id="KW-0256">Endoplasmic reticulum</keyword>